<gene>
    <name evidence="2" type="ORF">FOY51_08785</name>
</gene>
<proteinExistence type="predicted"/>
<comment type="caution">
    <text evidence="2">The sequence shown here is derived from an EMBL/GenBank/DDBJ whole genome shotgun (WGS) entry which is preliminary data.</text>
</comment>
<dbReference type="InterPro" id="IPR051783">
    <property type="entry name" value="NAD(P)-dependent_oxidoreduct"/>
</dbReference>
<dbReference type="Gene3D" id="3.40.50.720">
    <property type="entry name" value="NAD(P)-binding Rossmann-like Domain"/>
    <property type="match status" value="1"/>
</dbReference>
<dbReference type="PANTHER" id="PTHR48079:SF6">
    <property type="entry name" value="NAD(P)-BINDING DOMAIN-CONTAINING PROTEIN-RELATED"/>
    <property type="match status" value="1"/>
</dbReference>
<dbReference type="Proteomes" id="UP000322244">
    <property type="component" value="Unassembled WGS sequence"/>
</dbReference>
<feature type="domain" description="NAD-dependent epimerase/dehydratase" evidence="1">
    <location>
        <begin position="3"/>
        <end position="223"/>
    </location>
</feature>
<dbReference type="RefSeq" id="WP_149429832.1">
    <property type="nucleotide sequence ID" value="NZ_VLNY01000003.1"/>
</dbReference>
<protein>
    <submittedName>
        <fullName evidence="2">NAD-dependent epimerase/dehydratase family protein</fullName>
    </submittedName>
</protein>
<dbReference type="GO" id="GO:0005737">
    <property type="term" value="C:cytoplasm"/>
    <property type="evidence" value="ECO:0007669"/>
    <property type="project" value="TreeGrafter"/>
</dbReference>
<dbReference type="PANTHER" id="PTHR48079">
    <property type="entry name" value="PROTEIN YEEZ"/>
    <property type="match status" value="1"/>
</dbReference>
<keyword evidence="3" id="KW-1185">Reference proteome</keyword>
<accession>A0A5A7SFM9</accession>
<dbReference type="InterPro" id="IPR036291">
    <property type="entry name" value="NAD(P)-bd_dom_sf"/>
</dbReference>
<dbReference type="EMBL" id="VLNY01000003">
    <property type="protein sequence ID" value="KAA0023487.1"/>
    <property type="molecule type" value="Genomic_DNA"/>
</dbReference>
<dbReference type="SUPFAM" id="SSF51735">
    <property type="entry name" value="NAD(P)-binding Rossmann-fold domains"/>
    <property type="match status" value="1"/>
</dbReference>
<dbReference type="OrthoDB" id="9801785at2"/>
<dbReference type="Pfam" id="PF01370">
    <property type="entry name" value="Epimerase"/>
    <property type="match status" value="1"/>
</dbReference>
<dbReference type="InterPro" id="IPR001509">
    <property type="entry name" value="Epimerase_deHydtase"/>
</dbReference>
<organism evidence="2 3">
    <name type="scientific">Antrihabitans cavernicola</name>
    <dbReference type="NCBI Taxonomy" id="2495913"/>
    <lineage>
        <taxon>Bacteria</taxon>
        <taxon>Bacillati</taxon>
        <taxon>Actinomycetota</taxon>
        <taxon>Actinomycetes</taxon>
        <taxon>Mycobacteriales</taxon>
        <taxon>Nocardiaceae</taxon>
        <taxon>Antrihabitans</taxon>
    </lineage>
</organism>
<sequence length="331" mass="35203">MKVAVTGAAGFVGKNLINQLVEAGHEVVAIDRLRSDRCRQDGVTWIDGDVLDAKSMIDALDGAEQVFHLVAMITLAQKDDRAWTVNTVGVRTVAQAALAVGARRMVHCSSVHSFDQAICNGRLDETSARSTAPTIPVYDRSKWFGEVELRKVIDAGLDAVICNPTGVYGPVDYGLSRINGMLRDSARGRVPAVIEGSFDLVDVRDVAAGLVAAGEKGRTGENYLLTGEMVTMFDAFRMAANFAGRRGPRFAVPMRFIKPLLPIAEPIGTRFGTDVVSKAAMGALLAAPKVDGAKARAELGYGPRTAAQTIRDLVGFYVASGQLGARSALPA</sequence>
<dbReference type="GO" id="GO:0004029">
    <property type="term" value="F:aldehyde dehydrogenase (NAD+) activity"/>
    <property type="evidence" value="ECO:0007669"/>
    <property type="project" value="TreeGrafter"/>
</dbReference>
<reference evidence="2 3" key="1">
    <citation type="submission" date="2019-07" db="EMBL/GenBank/DDBJ databases">
        <title>Rhodococcus cavernicolus sp. nov., isolated from a cave.</title>
        <authorList>
            <person name="Lee S.D."/>
        </authorList>
    </citation>
    <scope>NUCLEOTIDE SEQUENCE [LARGE SCALE GENOMIC DNA]</scope>
    <source>
        <strain evidence="2 3">C1-24</strain>
    </source>
</reference>
<name>A0A5A7SFM9_9NOCA</name>
<evidence type="ECO:0000313" key="3">
    <source>
        <dbReference type="Proteomes" id="UP000322244"/>
    </source>
</evidence>
<evidence type="ECO:0000259" key="1">
    <source>
        <dbReference type="Pfam" id="PF01370"/>
    </source>
</evidence>
<dbReference type="AlphaFoldDB" id="A0A5A7SFM9"/>
<evidence type="ECO:0000313" key="2">
    <source>
        <dbReference type="EMBL" id="KAA0023487.1"/>
    </source>
</evidence>